<proteinExistence type="predicted"/>
<comment type="caution">
    <text evidence="1">The sequence shown here is derived from an EMBL/GenBank/DDBJ whole genome shotgun (WGS) entry which is preliminary data.</text>
</comment>
<feature type="non-terminal residue" evidence="1">
    <location>
        <position position="1"/>
    </location>
</feature>
<protein>
    <recommendedName>
        <fullName evidence="2">TIGR04076 family protein</fullName>
    </recommendedName>
</protein>
<gene>
    <name evidence="1" type="ORF">S01H4_13654</name>
</gene>
<sequence length="119" mass="13736">LQVKIKRVEMNESEVLRTPWKFKPMTGKGYPALDKYKVCVEVTDIAVQCYWGHSVGDTFEVDPFNVGGACCFLYNQLYPYIHILLSGSVPAWSLDDHSMMGECPDVYDRLCFRLFVEER</sequence>
<dbReference type="AlphaFoldDB" id="X0YK00"/>
<accession>X0YK00</accession>
<dbReference type="NCBIfam" id="TIGR04076">
    <property type="entry name" value="TIGR04076 family protein"/>
    <property type="match status" value="1"/>
</dbReference>
<name>X0YK00_9ZZZZ</name>
<reference evidence="1" key="1">
    <citation type="journal article" date="2014" name="Front. Microbiol.">
        <title>High frequency of phylogenetically diverse reductive dehalogenase-homologous genes in deep subseafloor sedimentary metagenomes.</title>
        <authorList>
            <person name="Kawai M."/>
            <person name="Futagami T."/>
            <person name="Toyoda A."/>
            <person name="Takaki Y."/>
            <person name="Nishi S."/>
            <person name="Hori S."/>
            <person name="Arai W."/>
            <person name="Tsubouchi T."/>
            <person name="Morono Y."/>
            <person name="Uchiyama I."/>
            <person name="Ito T."/>
            <person name="Fujiyama A."/>
            <person name="Inagaki F."/>
            <person name="Takami H."/>
        </authorList>
    </citation>
    <scope>NUCLEOTIDE SEQUENCE</scope>
    <source>
        <strain evidence="1">Expedition CK06-06</strain>
    </source>
</reference>
<dbReference type="EMBL" id="BART01006010">
    <property type="protein sequence ID" value="GAG56350.1"/>
    <property type="molecule type" value="Genomic_DNA"/>
</dbReference>
<dbReference type="InterPro" id="IPR023811">
    <property type="entry name" value="CHP04076"/>
</dbReference>
<evidence type="ECO:0000313" key="1">
    <source>
        <dbReference type="EMBL" id="GAG56350.1"/>
    </source>
</evidence>
<organism evidence="1">
    <name type="scientific">marine sediment metagenome</name>
    <dbReference type="NCBI Taxonomy" id="412755"/>
    <lineage>
        <taxon>unclassified sequences</taxon>
        <taxon>metagenomes</taxon>
        <taxon>ecological metagenomes</taxon>
    </lineage>
</organism>
<evidence type="ECO:0008006" key="2">
    <source>
        <dbReference type="Google" id="ProtNLM"/>
    </source>
</evidence>